<keyword evidence="5" id="KW-1185">Reference proteome</keyword>
<protein>
    <submittedName>
        <fullName evidence="4">RNA polymerase-associated protein rapA</fullName>
        <ecNumber evidence="4">3.6.4.-</ecNumber>
    </submittedName>
</protein>
<evidence type="ECO:0000313" key="4">
    <source>
        <dbReference type="EMBL" id="SUO97385.1"/>
    </source>
</evidence>
<dbReference type="Gene3D" id="3.40.50.300">
    <property type="entry name" value="P-loop containing nucleotide triphosphate hydrolases"/>
    <property type="match status" value="1"/>
</dbReference>
<dbReference type="Pfam" id="PF00271">
    <property type="entry name" value="Helicase_C"/>
    <property type="match status" value="1"/>
</dbReference>
<sequence>MIFHYPYLSLEALGSAYKIFCFLADLTLIAIVNFEKRLVPNLVGGCSLEYFKEQGNIMIATEAAAEGINLQFCSLVINYDLPWNPQRVEQRIGRCHRYGQTHDVVVVNFIDKSNEADQRVYELLAEKFQLFNGVFGTSDEVLGAISSGVDIERRIAAIYRNCREPDAIKTAFAQLQNELAQEINTAINHTRQQILENFDESVQEKLKLNKENSDRTRSQYEQMLMQLTQSLLKDHADFDNTGFILKRLPENIHGDISLGRYELPRRSGNSHLYRIQHPLAQQLIAQAKNSQCPEGRLTFNYHAYGNTISTLFWQKRTTHRRITHRYRTQANRRTSAYQRDDRRWRNATRRRPRKTVAIASTIPSNKYPPI</sequence>
<dbReference type="AlphaFoldDB" id="A0A380MXT8"/>
<evidence type="ECO:0000313" key="5">
    <source>
        <dbReference type="Proteomes" id="UP000254601"/>
    </source>
</evidence>
<keyword evidence="1 4" id="KW-0378">Hydrolase</keyword>
<dbReference type="InterPro" id="IPR001650">
    <property type="entry name" value="Helicase_C-like"/>
</dbReference>
<evidence type="ECO:0000259" key="3">
    <source>
        <dbReference type="PROSITE" id="PS51194"/>
    </source>
</evidence>
<dbReference type="EMBL" id="UHIC01000001">
    <property type="protein sequence ID" value="SUO97385.1"/>
    <property type="molecule type" value="Genomic_DNA"/>
</dbReference>
<dbReference type="InterPro" id="IPR027417">
    <property type="entry name" value="P-loop_NTPase"/>
</dbReference>
<gene>
    <name evidence="4" type="primary">rapA</name>
    <name evidence="4" type="ORF">NCTC13337_02405</name>
</gene>
<dbReference type="SUPFAM" id="SSF52540">
    <property type="entry name" value="P-loop containing nucleoside triphosphate hydrolases"/>
    <property type="match status" value="1"/>
</dbReference>
<dbReference type="InterPro" id="IPR049730">
    <property type="entry name" value="SNF2/RAD54-like_C"/>
</dbReference>
<dbReference type="GO" id="GO:0004386">
    <property type="term" value="F:helicase activity"/>
    <property type="evidence" value="ECO:0007669"/>
    <property type="project" value="UniProtKB-KW"/>
</dbReference>
<organism evidence="4 5">
    <name type="scientific">Suttonella ornithocola</name>
    <dbReference type="NCBI Taxonomy" id="279832"/>
    <lineage>
        <taxon>Bacteria</taxon>
        <taxon>Pseudomonadati</taxon>
        <taxon>Pseudomonadota</taxon>
        <taxon>Gammaproteobacteria</taxon>
        <taxon>Cardiobacteriales</taxon>
        <taxon>Cardiobacteriaceae</taxon>
        <taxon>Suttonella</taxon>
    </lineage>
</organism>
<evidence type="ECO:0000256" key="2">
    <source>
        <dbReference type="SAM" id="MobiDB-lite"/>
    </source>
</evidence>
<dbReference type="GO" id="GO:0016787">
    <property type="term" value="F:hydrolase activity"/>
    <property type="evidence" value="ECO:0007669"/>
    <property type="project" value="UniProtKB-KW"/>
</dbReference>
<feature type="region of interest" description="Disordered" evidence="2">
    <location>
        <begin position="330"/>
        <end position="353"/>
    </location>
</feature>
<evidence type="ECO:0000256" key="1">
    <source>
        <dbReference type="ARBA" id="ARBA00022801"/>
    </source>
</evidence>
<dbReference type="Proteomes" id="UP000254601">
    <property type="component" value="Unassembled WGS sequence"/>
</dbReference>
<dbReference type="PANTHER" id="PTHR10799">
    <property type="entry name" value="SNF2/RAD54 HELICASE FAMILY"/>
    <property type="match status" value="1"/>
</dbReference>
<dbReference type="CDD" id="cd18793">
    <property type="entry name" value="SF2_C_SNF"/>
    <property type="match status" value="1"/>
</dbReference>
<dbReference type="PROSITE" id="PS51194">
    <property type="entry name" value="HELICASE_CTER"/>
    <property type="match status" value="1"/>
</dbReference>
<accession>A0A380MXT8</accession>
<dbReference type="SMART" id="SM00490">
    <property type="entry name" value="HELICc"/>
    <property type="match status" value="1"/>
</dbReference>
<proteinExistence type="predicted"/>
<feature type="domain" description="Helicase C-terminal" evidence="3">
    <location>
        <begin position="1"/>
        <end position="143"/>
    </location>
</feature>
<name>A0A380MXT8_9GAMM</name>
<reference evidence="4 5" key="1">
    <citation type="submission" date="2018-06" db="EMBL/GenBank/DDBJ databases">
        <authorList>
            <consortium name="Pathogen Informatics"/>
            <person name="Doyle S."/>
        </authorList>
    </citation>
    <scope>NUCLEOTIDE SEQUENCE [LARGE SCALE GENOMIC DNA]</scope>
    <source>
        <strain evidence="4 5">NCTC13337</strain>
    </source>
</reference>
<dbReference type="EC" id="3.6.4.-" evidence="4"/>